<organism evidence="1 2">
    <name type="scientific">Panagrolaimus sp. JU765</name>
    <dbReference type="NCBI Taxonomy" id="591449"/>
    <lineage>
        <taxon>Eukaryota</taxon>
        <taxon>Metazoa</taxon>
        <taxon>Ecdysozoa</taxon>
        <taxon>Nematoda</taxon>
        <taxon>Chromadorea</taxon>
        <taxon>Rhabditida</taxon>
        <taxon>Tylenchina</taxon>
        <taxon>Panagrolaimomorpha</taxon>
        <taxon>Panagrolaimoidea</taxon>
        <taxon>Panagrolaimidae</taxon>
        <taxon>Panagrolaimus</taxon>
    </lineage>
</organism>
<protein>
    <submittedName>
        <fullName evidence="2">Uncharacterized protein</fullName>
    </submittedName>
</protein>
<reference evidence="2" key="1">
    <citation type="submission" date="2022-11" db="UniProtKB">
        <authorList>
            <consortium name="WormBaseParasite"/>
        </authorList>
    </citation>
    <scope>IDENTIFICATION</scope>
</reference>
<proteinExistence type="predicted"/>
<dbReference type="WBParaSite" id="JU765_v2.g19601.t2">
    <property type="protein sequence ID" value="JU765_v2.g19601.t2"/>
    <property type="gene ID" value="JU765_v2.g19601"/>
</dbReference>
<evidence type="ECO:0000313" key="1">
    <source>
        <dbReference type="Proteomes" id="UP000887576"/>
    </source>
</evidence>
<accession>A0AC34QUB7</accession>
<evidence type="ECO:0000313" key="2">
    <source>
        <dbReference type="WBParaSite" id="JU765_v2.g19601.t2"/>
    </source>
</evidence>
<name>A0AC34QUB7_9BILA</name>
<sequence length="166" mass="19253">MNLNIKDLKATILIIENEKAAEVQILIIENEKAAEVQVVRTQKTRLEALSDELAENQNLFDEKNSQIERLQEKLTLLDRESYSQTKTINQLNQKLAVIVKDFEKEKASRKTAESRLKTFESMVEAMSNEIYDSRKLEKNALAMLAFFKSPNQLLKRFKSHHSTLKK</sequence>
<dbReference type="Proteomes" id="UP000887576">
    <property type="component" value="Unplaced"/>
</dbReference>